<evidence type="ECO:0000256" key="12">
    <source>
        <dbReference type="RuleBase" id="RU004424"/>
    </source>
</evidence>
<dbReference type="GO" id="GO:0033038">
    <property type="term" value="F:bitter taste receptor activity"/>
    <property type="evidence" value="ECO:0007669"/>
    <property type="project" value="InterPro"/>
</dbReference>
<dbReference type="RefSeq" id="XP_020647098.2">
    <property type="nucleotide sequence ID" value="XM_020791439.2"/>
</dbReference>
<dbReference type="KEGG" id="pvt:110077880"/>
<dbReference type="GeneID" id="110077880"/>
<evidence type="ECO:0000313" key="14">
    <source>
        <dbReference type="Proteomes" id="UP001652642"/>
    </source>
</evidence>
<evidence type="ECO:0000256" key="5">
    <source>
        <dbReference type="ARBA" id="ARBA00022692"/>
    </source>
</evidence>
<feature type="transmembrane region" description="Helical" evidence="13">
    <location>
        <begin position="86"/>
        <end position="107"/>
    </location>
</feature>
<dbReference type="GO" id="GO:0016020">
    <property type="term" value="C:membrane"/>
    <property type="evidence" value="ECO:0007669"/>
    <property type="project" value="UniProtKB-SubCell"/>
</dbReference>
<feature type="transmembrane region" description="Helical" evidence="13">
    <location>
        <begin position="189"/>
        <end position="210"/>
    </location>
</feature>
<keyword evidence="5 12" id="KW-0812">Transmembrane</keyword>
<dbReference type="Proteomes" id="UP001652642">
    <property type="component" value="Chromosome 2"/>
</dbReference>
<evidence type="ECO:0000256" key="10">
    <source>
        <dbReference type="ARBA" id="ARBA00023224"/>
    </source>
</evidence>
<dbReference type="InParanoid" id="A0A6J0THS1"/>
<keyword evidence="7 12" id="KW-0297">G-protein coupled receptor</keyword>
<evidence type="ECO:0000256" key="13">
    <source>
        <dbReference type="SAM" id="Phobius"/>
    </source>
</evidence>
<name>A0A6J0THS1_9SAUR</name>
<dbReference type="GO" id="GO:0004930">
    <property type="term" value="F:G protein-coupled receptor activity"/>
    <property type="evidence" value="ECO:0007669"/>
    <property type="project" value="UniProtKB-KW"/>
</dbReference>
<keyword evidence="8 12" id="KW-0472">Membrane</keyword>
<feature type="transmembrane region" description="Helical" evidence="13">
    <location>
        <begin position="127"/>
        <end position="147"/>
    </location>
</feature>
<evidence type="ECO:0000256" key="6">
    <source>
        <dbReference type="ARBA" id="ARBA00022989"/>
    </source>
</evidence>
<evidence type="ECO:0000313" key="15">
    <source>
        <dbReference type="RefSeq" id="XP_020647098.2"/>
    </source>
</evidence>
<dbReference type="PANTHER" id="PTHR11394">
    <property type="entry name" value="TASTE RECEPTOR TYPE 2"/>
    <property type="match status" value="1"/>
</dbReference>
<comment type="subcellular location">
    <subcellularLocation>
        <location evidence="1 12">Membrane</location>
        <topology evidence="1 12">Multi-pass membrane protein</topology>
    </subcellularLocation>
</comment>
<dbReference type="AlphaFoldDB" id="A0A6J0THS1"/>
<keyword evidence="14" id="KW-1185">Reference proteome</keyword>
<evidence type="ECO:0000256" key="9">
    <source>
        <dbReference type="ARBA" id="ARBA00023170"/>
    </source>
</evidence>
<proteinExistence type="inferred from homology"/>
<sequence>MSSAQIVALLVTVADLALGGLISNGFIVTVTIRDWAKSKSLASSEQLLLSLGISNLCAAVILAPHYFSIFSNSTMSDDTIAKLFPFSIFIVTSRFWFTAWLCVFYCVKIVNSTQSLFLWWKRKISWLIPRLLVGSLIIPLFISWIAFRNILLAIKSKTMANVTNGTQGNTTPYLSPAFKLSFLSVGSGFPLLVVFLCSILVIGSLCRHICRMKGNKSSLKSLQTEAHRKAAGTVLYLLVLYISFVVAQGLAMAASLERKAAVLVTVVMMAYSPAQAAILVMVNPKLKQAAMQML</sequence>
<dbReference type="Gene3D" id="1.20.1070.10">
    <property type="entry name" value="Rhodopsin 7-helix transmembrane proteins"/>
    <property type="match status" value="1"/>
</dbReference>
<organism evidence="14 15">
    <name type="scientific">Pogona vitticeps</name>
    <name type="common">central bearded dragon</name>
    <dbReference type="NCBI Taxonomy" id="103695"/>
    <lineage>
        <taxon>Eukaryota</taxon>
        <taxon>Metazoa</taxon>
        <taxon>Chordata</taxon>
        <taxon>Craniata</taxon>
        <taxon>Vertebrata</taxon>
        <taxon>Euteleostomi</taxon>
        <taxon>Lepidosauria</taxon>
        <taxon>Squamata</taxon>
        <taxon>Bifurcata</taxon>
        <taxon>Unidentata</taxon>
        <taxon>Episquamata</taxon>
        <taxon>Toxicofera</taxon>
        <taxon>Iguania</taxon>
        <taxon>Acrodonta</taxon>
        <taxon>Agamidae</taxon>
        <taxon>Amphibolurinae</taxon>
        <taxon>Pogona</taxon>
    </lineage>
</organism>
<feature type="transmembrane region" description="Helical" evidence="13">
    <location>
        <begin position="231"/>
        <end position="254"/>
    </location>
</feature>
<dbReference type="OrthoDB" id="9044065at2759"/>
<feature type="transmembrane region" description="Helical" evidence="13">
    <location>
        <begin position="6"/>
        <end position="27"/>
    </location>
</feature>
<protein>
    <recommendedName>
        <fullName evidence="12">Taste receptor type 2</fullName>
    </recommendedName>
</protein>
<evidence type="ECO:0000256" key="2">
    <source>
        <dbReference type="ARBA" id="ARBA00007376"/>
    </source>
</evidence>
<keyword evidence="6 13" id="KW-1133">Transmembrane helix</keyword>
<feature type="transmembrane region" description="Helical" evidence="13">
    <location>
        <begin position="47"/>
        <end position="66"/>
    </location>
</feature>
<keyword evidence="9 12" id="KW-0675">Receptor</keyword>
<dbReference type="Pfam" id="PF05296">
    <property type="entry name" value="TAS2R"/>
    <property type="match status" value="1"/>
</dbReference>
<dbReference type="InterPro" id="IPR007960">
    <property type="entry name" value="TAS2R"/>
</dbReference>
<gene>
    <name evidence="15" type="primary">LOC110077880</name>
</gene>
<reference evidence="14" key="1">
    <citation type="submission" date="2025-05" db="UniProtKB">
        <authorList>
            <consortium name="RefSeq"/>
        </authorList>
    </citation>
    <scope>NUCLEOTIDE SEQUENCE [LARGE SCALE GENOMIC DNA]</scope>
</reference>
<evidence type="ECO:0000256" key="1">
    <source>
        <dbReference type="ARBA" id="ARBA00004141"/>
    </source>
</evidence>
<dbReference type="SUPFAM" id="SSF81321">
    <property type="entry name" value="Family A G protein-coupled receptor-like"/>
    <property type="match status" value="1"/>
</dbReference>
<evidence type="ECO:0000256" key="8">
    <source>
        <dbReference type="ARBA" id="ARBA00023136"/>
    </source>
</evidence>
<keyword evidence="4 12" id="KW-0716">Sensory transduction</keyword>
<evidence type="ECO:0000256" key="11">
    <source>
        <dbReference type="RuleBase" id="RU004423"/>
    </source>
</evidence>
<keyword evidence="10 12" id="KW-0807">Transducer</keyword>
<accession>A0A6J0THS1</accession>
<comment type="similarity">
    <text evidence="2 11">Belongs to the G-protein coupled receptor T2R family.</text>
</comment>
<evidence type="ECO:0000256" key="3">
    <source>
        <dbReference type="ARBA" id="ARBA00022480"/>
    </source>
</evidence>
<dbReference type="PANTHER" id="PTHR11394:SF47">
    <property type="entry name" value="TASTE RECEPTOR TYPE 2 MEMBER 40"/>
    <property type="match status" value="1"/>
</dbReference>
<evidence type="ECO:0000256" key="7">
    <source>
        <dbReference type="ARBA" id="ARBA00023040"/>
    </source>
</evidence>
<keyword evidence="3 12" id="KW-0919">Taste</keyword>
<evidence type="ECO:0000256" key="4">
    <source>
        <dbReference type="ARBA" id="ARBA00022606"/>
    </source>
</evidence>
<reference evidence="15" key="2">
    <citation type="submission" date="2025-08" db="UniProtKB">
        <authorList>
            <consortium name="RefSeq"/>
        </authorList>
    </citation>
    <scope>IDENTIFICATION</scope>
</reference>
<feature type="transmembrane region" description="Helical" evidence="13">
    <location>
        <begin position="260"/>
        <end position="282"/>
    </location>
</feature>